<keyword evidence="2" id="KW-1185">Reference proteome</keyword>
<evidence type="ECO:0000313" key="1">
    <source>
        <dbReference type="EMBL" id="TGZ38129.1"/>
    </source>
</evidence>
<proteinExistence type="predicted"/>
<sequence>MNIFNGDFQGMIWQLTLQAVRSCHTSAHYVRFIINFYFHKLSLNFAHITPHFMFLITHYYYKISL</sequence>
<comment type="caution">
    <text evidence="1">The sequence shown here is derived from an EMBL/GenBank/DDBJ whole genome shotgun (WGS) entry which is preliminary data.</text>
</comment>
<name>A0A4S2JTS4_9HYME</name>
<gene>
    <name evidence="1" type="ORF">DBV15_09994</name>
</gene>
<dbReference type="Proteomes" id="UP000310200">
    <property type="component" value="Unassembled WGS sequence"/>
</dbReference>
<accession>A0A4S2JTS4</accession>
<protein>
    <submittedName>
        <fullName evidence="1">Uncharacterized protein</fullName>
    </submittedName>
</protein>
<dbReference type="EMBL" id="QBLH01003465">
    <property type="protein sequence ID" value="TGZ38129.1"/>
    <property type="molecule type" value="Genomic_DNA"/>
</dbReference>
<dbReference type="AlphaFoldDB" id="A0A4S2JTS4"/>
<organism evidence="1 2">
    <name type="scientific">Temnothorax longispinosus</name>
    <dbReference type="NCBI Taxonomy" id="300112"/>
    <lineage>
        <taxon>Eukaryota</taxon>
        <taxon>Metazoa</taxon>
        <taxon>Ecdysozoa</taxon>
        <taxon>Arthropoda</taxon>
        <taxon>Hexapoda</taxon>
        <taxon>Insecta</taxon>
        <taxon>Pterygota</taxon>
        <taxon>Neoptera</taxon>
        <taxon>Endopterygota</taxon>
        <taxon>Hymenoptera</taxon>
        <taxon>Apocrita</taxon>
        <taxon>Aculeata</taxon>
        <taxon>Formicoidea</taxon>
        <taxon>Formicidae</taxon>
        <taxon>Myrmicinae</taxon>
        <taxon>Temnothorax</taxon>
    </lineage>
</organism>
<reference evidence="1 2" key="1">
    <citation type="journal article" date="2019" name="Philos. Trans. R. Soc. Lond., B, Biol. Sci.">
        <title>Ant behaviour and brain gene expression of defending hosts depend on the ecological success of the intruding social parasite.</title>
        <authorList>
            <person name="Kaur R."/>
            <person name="Stoldt M."/>
            <person name="Jongepier E."/>
            <person name="Feldmeyer B."/>
            <person name="Menzel F."/>
            <person name="Bornberg-Bauer E."/>
            <person name="Foitzik S."/>
        </authorList>
    </citation>
    <scope>NUCLEOTIDE SEQUENCE [LARGE SCALE GENOMIC DNA]</scope>
    <source>
        <tissue evidence="1">Whole body</tissue>
    </source>
</reference>
<evidence type="ECO:0000313" key="2">
    <source>
        <dbReference type="Proteomes" id="UP000310200"/>
    </source>
</evidence>